<keyword evidence="2 5" id="KW-0479">Metal-binding</keyword>
<dbReference type="PRINTS" id="PR00682">
    <property type="entry name" value="IPNSYNTHASE"/>
</dbReference>
<evidence type="ECO:0000256" key="1">
    <source>
        <dbReference type="ARBA" id="ARBA00008056"/>
    </source>
</evidence>
<dbReference type="Gene3D" id="2.60.120.330">
    <property type="entry name" value="B-lactam Antibiotic, Isopenicillin N Synthase, Chain"/>
    <property type="match status" value="1"/>
</dbReference>
<evidence type="ECO:0000256" key="2">
    <source>
        <dbReference type="ARBA" id="ARBA00022723"/>
    </source>
</evidence>
<dbReference type="SUPFAM" id="SSF51197">
    <property type="entry name" value="Clavaminate synthase-like"/>
    <property type="match status" value="1"/>
</dbReference>
<dbReference type="InterPro" id="IPR027443">
    <property type="entry name" value="IPNS-like_sf"/>
</dbReference>
<keyword evidence="9" id="KW-1185">Reference proteome</keyword>
<protein>
    <submittedName>
        <fullName evidence="8">2OG-Fe(II) oxygenase</fullName>
    </submittedName>
</protein>
<keyword evidence="3 5" id="KW-0560">Oxidoreductase</keyword>
<sequence length="324" mass="35738">MDTARQAEAASIPVIDFGPFLHGGAEDRRAVARAMRQASADWGFFYLSNHGVPADLLRRSFQASQDFFALPEAEKQSVAWQTASSNRGYVAVRRERLDASKPGDLKEAFNAGPETGPDDLPEEERPYRLNRWPAGHPAFRATVMELMDGCVAASNRVLSAFALALDLPDGFFVDSHDQLHHTLRLLHYPPLPEGFQPQGGERRAGAHTDYGSITLLFQDGIGGLEVRTRDGEWITAPPIPGTLVVNTGDLMQRWTNHVFCSTPHRVSPFTAAGSPDRYSIAFFCHPNPDAEIRCIESCADADNPPRYPPILAGDHLMEKLNATY</sequence>
<evidence type="ECO:0000256" key="4">
    <source>
        <dbReference type="ARBA" id="ARBA00023004"/>
    </source>
</evidence>
<feature type="region of interest" description="Disordered" evidence="6">
    <location>
        <begin position="102"/>
        <end position="124"/>
    </location>
</feature>
<accession>A0ABS0APP4</accession>
<proteinExistence type="inferred from homology"/>
<dbReference type="Pfam" id="PF14226">
    <property type="entry name" value="DIOX_N"/>
    <property type="match status" value="1"/>
</dbReference>
<feature type="domain" description="Fe2OG dioxygenase" evidence="7">
    <location>
        <begin position="179"/>
        <end position="286"/>
    </location>
</feature>
<comment type="caution">
    <text evidence="8">The sequence shown here is derived from an EMBL/GenBank/DDBJ whole genome shotgun (WGS) entry which is preliminary data.</text>
</comment>
<dbReference type="Pfam" id="PF03171">
    <property type="entry name" value="2OG-FeII_Oxy"/>
    <property type="match status" value="1"/>
</dbReference>
<reference evidence="8 9" key="1">
    <citation type="submission" date="2012-09" db="EMBL/GenBank/DDBJ databases">
        <title>Genome Sequence of alkane-degrading Bacterium Alcanivorax sp. 521-1.</title>
        <authorList>
            <person name="Lai Q."/>
            <person name="Shao Z."/>
        </authorList>
    </citation>
    <scope>NUCLEOTIDE SEQUENCE [LARGE SCALE GENOMIC DNA]</scope>
    <source>
        <strain evidence="8 9">521-1</strain>
    </source>
</reference>
<evidence type="ECO:0000256" key="5">
    <source>
        <dbReference type="RuleBase" id="RU003682"/>
    </source>
</evidence>
<evidence type="ECO:0000313" key="9">
    <source>
        <dbReference type="Proteomes" id="UP000662703"/>
    </source>
</evidence>
<dbReference type="EMBL" id="ARXX01000017">
    <property type="protein sequence ID" value="MBF5056119.1"/>
    <property type="molecule type" value="Genomic_DNA"/>
</dbReference>
<name>A0ABS0APP4_9GAMM</name>
<dbReference type="PANTHER" id="PTHR10209">
    <property type="entry name" value="OXIDOREDUCTASE, 2OG-FE II OXYGENASE FAMILY PROTEIN"/>
    <property type="match status" value="1"/>
</dbReference>
<evidence type="ECO:0000256" key="3">
    <source>
        <dbReference type="ARBA" id="ARBA00023002"/>
    </source>
</evidence>
<evidence type="ECO:0000256" key="6">
    <source>
        <dbReference type="SAM" id="MobiDB-lite"/>
    </source>
</evidence>
<dbReference type="Proteomes" id="UP000662703">
    <property type="component" value="Unassembled WGS sequence"/>
</dbReference>
<gene>
    <name evidence="8" type="ORF">Y5W_01413</name>
</gene>
<dbReference type="RefSeq" id="WP_194864683.1">
    <property type="nucleotide sequence ID" value="NZ_ARXX01000017.1"/>
</dbReference>
<keyword evidence="4 5" id="KW-0408">Iron</keyword>
<comment type="similarity">
    <text evidence="1 5">Belongs to the iron/ascorbate-dependent oxidoreductase family.</text>
</comment>
<evidence type="ECO:0000313" key="8">
    <source>
        <dbReference type="EMBL" id="MBF5056119.1"/>
    </source>
</evidence>
<dbReference type="InterPro" id="IPR026992">
    <property type="entry name" value="DIOX_N"/>
</dbReference>
<dbReference type="PROSITE" id="PS51471">
    <property type="entry name" value="FE2OG_OXY"/>
    <property type="match status" value="1"/>
</dbReference>
<dbReference type="InterPro" id="IPR005123">
    <property type="entry name" value="Oxoglu/Fe-dep_dioxygenase_dom"/>
</dbReference>
<dbReference type="InterPro" id="IPR044861">
    <property type="entry name" value="IPNS-like_FE2OG_OXY"/>
</dbReference>
<dbReference type="PANTHER" id="PTHR10209:SF881">
    <property type="entry name" value="FI07970P-RELATED"/>
    <property type="match status" value="1"/>
</dbReference>
<evidence type="ECO:0000259" key="7">
    <source>
        <dbReference type="PROSITE" id="PS51471"/>
    </source>
</evidence>
<organism evidence="8 9">
    <name type="scientific">Alloalcanivorax profundimaris</name>
    <dbReference type="NCBI Taxonomy" id="2735259"/>
    <lineage>
        <taxon>Bacteria</taxon>
        <taxon>Pseudomonadati</taxon>
        <taxon>Pseudomonadota</taxon>
        <taxon>Gammaproteobacteria</taxon>
        <taxon>Oceanospirillales</taxon>
        <taxon>Alcanivoracaceae</taxon>
        <taxon>Alloalcanivorax</taxon>
    </lineage>
</organism>